<accession>A0A1H0FXC6</accession>
<dbReference type="GO" id="GO:0031222">
    <property type="term" value="P:arabinan catabolic process"/>
    <property type="evidence" value="ECO:0007669"/>
    <property type="project" value="UniProtKB-UniPathway"/>
</dbReference>
<gene>
    <name evidence="8" type="ORF">SAMN04488053_105133</name>
</gene>
<reference evidence="9" key="1">
    <citation type="submission" date="2016-10" db="EMBL/GenBank/DDBJ databases">
        <authorList>
            <person name="Varghese N."/>
            <person name="Submissions S."/>
        </authorList>
    </citation>
    <scope>NUCLEOTIDE SEQUENCE [LARGE SCALE GENOMIC DNA]</scope>
    <source>
        <strain evidence="9">CGMCC 1.10369</strain>
    </source>
</reference>
<organism evidence="8 9">
    <name type="scientific">Alkalicoccus daliensis</name>
    <dbReference type="NCBI Taxonomy" id="745820"/>
    <lineage>
        <taxon>Bacteria</taxon>
        <taxon>Bacillati</taxon>
        <taxon>Bacillota</taxon>
        <taxon>Bacilli</taxon>
        <taxon>Bacillales</taxon>
        <taxon>Bacillaceae</taxon>
        <taxon>Alkalicoccus</taxon>
    </lineage>
</organism>
<dbReference type="GO" id="GO:0046558">
    <property type="term" value="F:arabinan endo-1,5-alpha-L-arabinosidase activity"/>
    <property type="evidence" value="ECO:0007669"/>
    <property type="project" value="UniProtKB-EC"/>
</dbReference>
<feature type="site" description="Important for catalytic activity, responsible for pKa modulation of the active site Glu and correct orientation of both the proton donor and substrate" evidence="7">
    <location>
        <position position="178"/>
    </location>
</feature>
<keyword evidence="9" id="KW-1185">Reference proteome</keyword>
<name>A0A1H0FXC6_9BACI</name>
<dbReference type="SUPFAM" id="SSF75005">
    <property type="entry name" value="Arabinanase/levansucrase/invertase"/>
    <property type="match status" value="1"/>
</dbReference>
<feature type="active site" description="Proton donor" evidence="6">
    <location>
        <position position="229"/>
    </location>
</feature>
<comment type="catalytic activity">
    <reaction evidence="5">
        <text>Endohydrolysis of (1-&gt;5)-alpha-arabinofuranosidic linkages in (1-&gt;5)-arabinans.</text>
        <dbReference type="EC" id="3.2.1.99"/>
    </reaction>
</comment>
<dbReference type="Pfam" id="PF04616">
    <property type="entry name" value="Glyco_hydro_43"/>
    <property type="match status" value="1"/>
</dbReference>
<keyword evidence="3 5" id="KW-0378">Hydrolase</keyword>
<proteinExistence type="inferred from homology"/>
<dbReference type="Gene3D" id="2.115.10.20">
    <property type="entry name" value="Glycosyl hydrolase domain, family 43"/>
    <property type="match status" value="1"/>
</dbReference>
<evidence type="ECO:0000313" key="9">
    <source>
        <dbReference type="Proteomes" id="UP000198778"/>
    </source>
</evidence>
<evidence type="ECO:0000256" key="6">
    <source>
        <dbReference type="PIRSR" id="PIRSR026534-1"/>
    </source>
</evidence>
<feature type="active site" description="Proton acceptor" evidence="6">
    <location>
        <position position="56"/>
    </location>
</feature>
<evidence type="ECO:0000313" key="8">
    <source>
        <dbReference type="EMBL" id="SDN99222.1"/>
    </source>
</evidence>
<evidence type="ECO:0000256" key="1">
    <source>
        <dbReference type="ARBA" id="ARBA00004834"/>
    </source>
</evidence>
<comment type="similarity">
    <text evidence="2 5">Belongs to the glycosyl hydrolase 43 family.</text>
</comment>
<evidence type="ECO:0000256" key="7">
    <source>
        <dbReference type="PIRSR" id="PIRSR606710-2"/>
    </source>
</evidence>
<dbReference type="EC" id="3.2.1.99" evidence="5"/>
<keyword evidence="4 5" id="KW-0326">Glycosidase</keyword>
<dbReference type="PIRSF" id="PIRSF026534">
    <property type="entry name" value="Endo_alpha-L-arabinosidase"/>
    <property type="match status" value="1"/>
</dbReference>
<dbReference type="CDD" id="cd08998">
    <property type="entry name" value="GH43_Arb43a-like"/>
    <property type="match status" value="1"/>
</dbReference>
<dbReference type="STRING" id="745820.SAMN04488053_105133"/>
<dbReference type="InterPro" id="IPR006710">
    <property type="entry name" value="Glyco_hydro_43"/>
</dbReference>
<dbReference type="InterPro" id="IPR023296">
    <property type="entry name" value="Glyco_hydro_beta-prop_sf"/>
</dbReference>
<evidence type="ECO:0000256" key="3">
    <source>
        <dbReference type="ARBA" id="ARBA00022801"/>
    </source>
</evidence>
<dbReference type="InterPro" id="IPR016840">
    <property type="entry name" value="Glyco_hydro_43_endo_a_Ara-ase"/>
</dbReference>
<dbReference type="PANTHER" id="PTHR43301">
    <property type="entry name" value="ARABINAN ENDO-1,5-ALPHA-L-ARABINOSIDASE"/>
    <property type="match status" value="1"/>
</dbReference>
<evidence type="ECO:0000256" key="5">
    <source>
        <dbReference type="PIRNR" id="PIRNR026534"/>
    </source>
</evidence>
<comment type="pathway">
    <text evidence="1 5">Glycan metabolism; L-arabinan degradation.</text>
</comment>
<dbReference type="EMBL" id="FNIL01000005">
    <property type="protein sequence ID" value="SDN99222.1"/>
    <property type="molecule type" value="Genomic_DNA"/>
</dbReference>
<evidence type="ECO:0000256" key="4">
    <source>
        <dbReference type="ARBA" id="ARBA00023295"/>
    </source>
</evidence>
<dbReference type="Proteomes" id="UP000198778">
    <property type="component" value="Unassembled WGS sequence"/>
</dbReference>
<dbReference type="UniPathway" id="UPA00667"/>
<dbReference type="AlphaFoldDB" id="A0A1H0FXC6"/>
<sequence length="341" mass="37368">MFKKITISICVVLIAGCAGESEEENTGEPAAEAGMLTMEGDTGDYVPGETDDPAHDPAMTEKDGTYYVFSTGIERDPADPGGIFVRESSGTVAGPWESIGEIPTPEWVEEYQPNHLWAPQVHEDEGTYYLYYAASSFGSNNSAIGAAVSETPGDPESWEDQGPVITSGYGETDYNAIDPHVFEAEGDLWMVFGSHFSGIQLTRMEDPLTASEETSMIASRPEDEHNAIEAPTIIERDGYYYLFTSWDQCCSGTDSTYKIAYGRAESVEGPYEDEDGTLLSEGGGNILLESEGAQIGPGGQDIYREEEQDYLVHHYYDGDADGVIRMQVRELSWEDGWPVLE</sequence>
<dbReference type="PANTHER" id="PTHR43301:SF3">
    <property type="entry name" value="ARABINAN ENDO-1,5-ALPHA-L-ARABINOSIDASE A-RELATED"/>
    <property type="match status" value="1"/>
</dbReference>
<dbReference type="PROSITE" id="PS51257">
    <property type="entry name" value="PROKAR_LIPOPROTEIN"/>
    <property type="match status" value="1"/>
</dbReference>
<protein>
    <recommendedName>
        <fullName evidence="5">Endo-alpha-(1-&gt;5)-L-arabinanase</fullName>
        <ecNumber evidence="5">3.2.1.99</ecNumber>
    </recommendedName>
</protein>
<dbReference type="InterPro" id="IPR050727">
    <property type="entry name" value="GH43_arabinanases"/>
</dbReference>
<evidence type="ECO:0000256" key="2">
    <source>
        <dbReference type="ARBA" id="ARBA00009865"/>
    </source>
</evidence>